<dbReference type="FunFam" id="3.40.50.300:FF:002708">
    <property type="entry name" value="FeS assembly ATPase SufC"/>
    <property type="match status" value="1"/>
</dbReference>
<evidence type="ECO:0000313" key="4">
    <source>
        <dbReference type="Proteomes" id="UP000294194"/>
    </source>
</evidence>
<comment type="caution">
    <text evidence="3">The sequence shown here is derived from an EMBL/GenBank/DDBJ whole genome shotgun (WGS) entry which is preliminary data.</text>
</comment>
<dbReference type="InterPro" id="IPR003959">
    <property type="entry name" value="ATPase_AAA_core"/>
</dbReference>
<dbReference type="PANTHER" id="PTHR32182:SF25">
    <property type="entry name" value="SLR1056 PROTEIN"/>
    <property type="match status" value="1"/>
</dbReference>
<dbReference type="GO" id="GO:0016887">
    <property type="term" value="F:ATP hydrolysis activity"/>
    <property type="evidence" value="ECO:0007669"/>
    <property type="project" value="InterPro"/>
</dbReference>
<dbReference type="SUPFAM" id="SSF52540">
    <property type="entry name" value="P-loop containing nucleoside triphosphate hydrolases"/>
    <property type="match status" value="1"/>
</dbReference>
<dbReference type="Pfam" id="PF13304">
    <property type="entry name" value="AAA_21"/>
    <property type="match status" value="1"/>
</dbReference>
<keyword evidence="3" id="KW-0067">ATP-binding</keyword>
<dbReference type="GO" id="GO:0009432">
    <property type="term" value="P:SOS response"/>
    <property type="evidence" value="ECO:0007669"/>
    <property type="project" value="UniProtKB-KW"/>
</dbReference>
<dbReference type="InterPro" id="IPR027417">
    <property type="entry name" value="P-loop_NTPase"/>
</dbReference>
<reference evidence="4" key="1">
    <citation type="submission" date="2019-02" db="EMBL/GenBank/DDBJ databases">
        <title>Glaciihabitans arcticus sp. nov., a psychrotolerant bacterium isolated from polar soil.</title>
        <authorList>
            <person name="Dahal R.H."/>
        </authorList>
    </citation>
    <scope>NUCLEOTIDE SEQUENCE [LARGE SCALE GENOMIC DNA]</scope>
    <source>
        <strain evidence="4">RP-3-7</strain>
    </source>
</reference>
<dbReference type="Gene3D" id="3.40.50.300">
    <property type="entry name" value="P-loop containing nucleotide triphosphate hydrolases"/>
    <property type="match status" value="2"/>
</dbReference>
<name>A0A4Q9H015_9MICO</name>
<dbReference type="GO" id="GO:0005524">
    <property type="term" value="F:ATP binding"/>
    <property type="evidence" value="ECO:0007669"/>
    <property type="project" value="UniProtKB-KW"/>
</dbReference>
<dbReference type="RefSeq" id="WP_130982119.1">
    <property type="nucleotide sequence ID" value="NZ_SISG01000001.1"/>
</dbReference>
<gene>
    <name evidence="3" type="ORF">EYE40_11735</name>
</gene>
<keyword evidence="4" id="KW-1185">Reference proteome</keyword>
<dbReference type="InterPro" id="IPR014555">
    <property type="entry name" value="RecF-like"/>
</dbReference>
<evidence type="ECO:0000313" key="3">
    <source>
        <dbReference type="EMBL" id="TBN58010.1"/>
    </source>
</evidence>
<dbReference type="PIRSF" id="PIRSF029347">
    <property type="entry name" value="RecF"/>
    <property type="match status" value="1"/>
</dbReference>
<keyword evidence="1" id="KW-0742">SOS response</keyword>
<organism evidence="3 4">
    <name type="scientific">Glaciihabitans arcticus</name>
    <dbReference type="NCBI Taxonomy" id="2668039"/>
    <lineage>
        <taxon>Bacteria</taxon>
        <taxon>Bacillati</taxon>
        <taxon>Actinomycetota</taxon>
        <taxon>Actinomycetes</taxon>
        <taxon>Micrococcales</taxon>
        <taxon>Microbacteriaceae</taxon>
        <taxon>Glaciihabitans</taxon>
    </lineage>
</organism>
<proteinExistence type="predicted"/>
<dbReference type="Proteomes" id="UP000294194">
    <property type="component" value="Unassembled WGS sequence"/>
</dbReference>
<dbReference type="EMBL" id="SISG01000001">
    <property type="protein sequence ID" value="TBN58010.1"/>
    <property type="molecule type" value="Genomic_DNA"/>
</dbReference>
<keyword evidence="3" id="KW-0547">Nucleotide-binding</keyword>
<protein>
    <submittedName>
        <fullName evidence="3">ATP-binding protein</fullName>
    </submittedName>
</protein>
<dbReference type="FunFam" id="3.40.50.300:FF:002534">
    <property type="entry name" value="Putative RecF protein"/>
    <property type="match status" value="1"/>
</dbReference>
<accession>A0A4Q9H015</accession>
<keyword evidence="1" id="KW-0227">DNA damage</keyword>
<dbReference type="AlphaFoldDB" id="A0A4Q9H015"/>
<sequence>MLTTVAVEGYRSLRSLVLPLGPFTVVTGANGSGKSSLYRSLRLLAAASRDGAIAALAAEGGLSSTMWAGPENGTRAGFPTQGTTRSGPVALKLGFASDDLSYAIDFGLPQPSRTAFSLDPEIKTENIWSGQILRPGTLLTERHGPSVRVRTGDDWLRHELKLAPWSSVLSEVGDARAAPEVLALRETLRSWRFYDSLRTDADAEARQAHIGTRTPVLSASGSDLAAALQTIREIGVAAELDAAVDRAFPGSRVGVDAPDGRFAVSLTQPGLLRPLGAAELSDGTLRYLLWIAALLSPRPAPLLVLNEPETSLHPALLEPLGELIAAASKNSQLIVVSHSAPLIAALGRAGALVHELSKENGETRLVGQGLLDAPRWSWPSR</sequence>
<dbReference type="GO" id="GO:0000731">
    <property type="term" value="P:DNA synthesis involved in DNA repair"/>
    <property type="evidence" value="ECO:0007669"/>
    <property type="project" value="TreeGrafter"/>
</dbReference>
<feature type="domain" description="ATPase AAA-type core" evidence="2">
    <location>
        <begin position="23"/>
        <end position="343"/>
    </location>
</feature>
<dbReference type="GO" id="GO:0006302">
    <property type="term" value="P:double-strand break repair"/>
    <property type="evidence" value="ECO:0007669"/>
    <property type="project" value="TreeGrafter"/>
</dbReference>
<evidence type="ECO:0000256" key="1">
    <source>
        <dbReference type="ARBA" id="ARBA00023236"/>
    </source>
</evidence>
<evidence type="ECO:0000259" key="2">
    <source>
        <dbReference type="Pfam" id="PF13304"/>
    </source>
</evidence>
<dbReference type="PANTHER" id="PTHR32182">
    <property type="entry name" value="DNA REPLICATION AND REPAIR PROTEIN RECF"/>
    <property type="match status" value="1"/>
</dbReference>